<dbReference type="RefSeq" id="XP_040724119.1">
    <property type="nucleotide sequence ID" value="XM_040872501.1"/>
</dbReference>
<evidence type="ECO:0000313" key="1">
    <source>
        <dbReference type="EMBL" id="ORY79985.1"/>
    </source>
</evidence>
<proteinExistence type="predicted"/>
<name>A0A1Y2FAU9_PROLT</name>
<dbReference type="EMBL" id="MCFI01000014">
    <property type="protein sequence ID" value="ORY79985.1"/>
    <property type="molecule type" value="Genomic_DNA"/>
</dbReference>
<dbReference type="GeneID" id="63789100"/>
<evidence type="ECO:0000313" key="2">
    <source>
        <dbReference type="Proteomes" id="UP000193685"/>
    </source>
</evidence>
<reference evidence="1 2" key="1">
    <citation type="submission" date="2016-07" db="EMBL/GenBank/DDBJ databases">
        <title>Pervasive Adenine N6-methylation of Active Genes in Fungi.</title>
        <authorList>
            <consortium name="DOE Joint Genome Institute"/>
            <person name="Mondo S.J."/>
            <person name="Dannebaum R.O."/>
            <person name="Kuo R.C."/>
            <person name="Labutti K."/>
            <person name="Haridas S."/>
            <person name="Kuo A."/>
            <person name="Salamov A."/>
            <person name="Ahrendt S.R."/>
            <person name="Lipzen A."/>
            <person name="Sullivan W."/>
            <person name="Andreopoulos W.B."/>
            <person name="Clum A."/>
            <person name="Lindquist E."/>
            <person name="Daum C."/>
            <person name="Ramamoorthy G.K."/>
            <person name="Gryganskyi A."/>
            <person name="Culley D."/>
            <person name="Magnuson J.K."/>
            <person name="James T.Y."/>
            <person name="O'Malley M.A."/>
            <person name="Stajich J.E."/>
            <person name="Spatafora J.W."/>
            <person name="Visel A."/>
            <person name="Grigoriev I.V."/>
        </authorList>
    </citation>
    <scope>NUCLEOTIDE SEQUENCE [LARGE SCALE GENOMIC DNA]</scope>
    <source>
        <strain evidence="1 2">12-1054</strain>
    </source>
</reference>
<protein>
    <submittedName>
        <fullName evidence="1">Uncharacterized protein</fullName>
    </submittedName>
</protein>
<gene>
    <name evidence="1" type="ORF">BCR37DRAFT_83200</name>
</gene>
<dbReference type="AlphaFoldDB" id="A0A1Y2FAU9"/>
<comment type="caution">
    <text evidence="1">The sequence shown here is derived from an EMBL/GenBank/DDBJ whole genome shotgun (WGS) entry which is preliminary data.</text>
</comment>
<organism evidence="1 2">
    <name type="scientific">Protomyces lactucae-debilis</name>
    <dbReference type="NCBI Taxonomy" id="2754530"/>
    <lineage>
        <taxon>Eukaryota</taxon>
        <taxon>Fungi</taxon>
        <taxon>Dikarya</taxon>
        <taxon>Ascomycota</taxon>
        <taxon>Taphrinomycotina</taxon>
        <taxon>Taphrinomycetes</taxon>
        <taxon>Taphrinales</taxon>
        <taxon>Protomycetaceae</taxon>
        <taxon>Protomyces</taxon>
    </lineage>
</organism>
<sequence>MTGIETLPEGWTEKAFLTFVLKKGGSIGTAAGPVVCFNCQYNAKPYALLRTRCCLTCLLRIGLSYRQALDYLQQLQPGMTETAAHDLLQLTPNMLNPTYKRWRFDRCLFEREAITSIYERYRASDLPVLEFAKTQPPSLLYSSHVQRIDKCCEDGAMRKACQEDLKEGVIMARKMQLMRIFIKRKLPESLRSSLGLLAAEDKIINKVFTKKELEEIAPCLKQRLETIKTREDAVALKKGIEQELLVWYGRELKRTFKKTAPTLHALLGDASKRDNAAKNRLNDEINSICMASVLYELWLYMDAIVKKRNSNAPRIAFNLLEAHKLADEDGKPTTPNGRHYTSQDRFFQLRCDTEYCYGKFMPLSSIQELANHIEEHCPRNVNQLWFVPIIDADSPLLAIKNLDKYYAAGQNGVTGRFLPMGAPATTRPAVLHHRHINPSPNQPDYDRLFMEDLMMRYDEEDFSGGYDYYSDYMSD</sequence>
<dbReference type="Proteomes" id="UP000193685">
    <property type="component" value="Unassembled WGS sequence"/>
</dbReference>
<keyword evidence="2" id="KW-1185">Reference proteome</keyword>
<accession>A0A1Y2FAU9</accession>